<feature type="compositionally biased region" description="Polar residues" evidence="1">
    <location>
        <begin position="60"/>
        <end position="73"/>
    </location>
</feature>
<dbReference type="OrthoDB" id="6247020at2759"/>
<comment type="caution">
    <text evidence="3">The sequence shown here is derived from an EMBL/GenBank/DDBJ whole genome shotgun (WGS) entry which is preliminary data.</text>
</comment>
<dbReference type="AlphaFoldDB" id="A0A8S1BRF6"/>
<name>A0A8S1BRF6_9INSE</name>
<proteinExistence type="predicted"/>
<gene>
    <name evidence="3" type="ORF">CLODIP_2_CD15785</name>
</gene>
<feature type="compositionally biased region" description="Basic residues" evidence="1">
    <location>
        <begin position="116"/>
        <end position="132"/>
    </location>
</feature>
<evidence type="ECO:0000256" key="1">
    <source>
        <dbReference type="SAM" id="MobiDB-lite"/>
    </source>
</evidence>
<evidence type="ECO:0000313" key="4">
    <source>
        <dbReference type="Proteomes" id="UP000494165"/>
    </source>
</evidence>
<reference evidence="3 4" key="1">
    <citation type="submission" date="2020-04" db="EMBL/GenBank/DDBJ databases">
        <authorList>
            <person name="Alioto T."/>
            <person name="Alioto T."/>
            <person name="Gomez Garrido J."/>
        </authorList>
    </citation>
    <scope>NUCLEOTIDE SEQUENCE [LARGE SCALE GENOMIC DNA]</scope>
</reference>
<accession>A0A8S1BRF6</accession>
<evidence type="ECO:0000313" key="3">
    <source>
        <dbReference type="EMBL" id="CAB3361486.1"/>
    </source>
</evidence>
<keyword evidence="2" id="KW-1133">Transmembrane helix</keyword>
<keyword evidence="2" id="KW-0812">Transmembrane</keyword>
<feature type="transmembrane region" description="Helical" evidence="2">
    <location>
        <begin position="32"/>
        <end position="54"/>
    </location>
</feature>
<organism evidence="3 4">
    <name type="scientific">Cloeon dipterum</name>
    <dbReference type="NCBI Taxonomy" id="197152"/>
    <lineage>
        <taxon>Eukaryota</taxon>
        <taxon>Metazoa</taxon>
        <taxon>Ecdysozoa</taxon>
        <taxon>Arthropoda</taxon>
        <taxon>Hexapoda</taxon>
        <taxon>Insecta</taxon>
        <taxon>Pterygota</taxon>
        <taxon>Palaeoptera</taxon>
        <taxon>Ephemeroptera</taxon>
        <taxon>Pisciforma</taxon>
        <taxon>Baetidae</taxon>
        <taxon>Cloeon</taxon>
    </lineage>
</organism>
<dbReference type="Proteomes" id="UP000494165">
    <property type="component" value="Unassembled WGS sequence"/>
</dbReference>
<protein>
    <submittedName>
        <fullName evidence="3">Uncharacterized protein</fullName>
    </submittedName>
</protein>
<keyword evidence="2" id="KW-0472">Membrane</keyword>
<keyword evidence="4" id="KW-1185">Reference proteome</keyword>
<sequence>MGGPPRLIVSTTRLPFTTTPLKTSSEDFSDQIVFLVAAGVISTVLVVLLVIFILHCCRQSNQDPPAVKNTQSSREGRVQSVSSSNSRKSLDGVAIDEEFPSRATRHHGEQDGLRRLQGKAKHSNHACCKRGQ</sequence>
<evidence type="ECO:0000256" key="2">
    <source>
        <dbReference type="SAM" id="Phobius"/>
    </source>
</evidence>
<dbReference type="EMBL" id="CADEPI010000006">
    <property type="protein sequence ID" value="CAB3361486.1"/>
    <property type="molecule type" value="Genomic_DNA"/>
</dbReference>
<feature type="region of interest" description="Disordered" evidence="1">
    <location>
        <begin position="60"/>
        <end position="132"/>
    </location>
</feature>